<protein>
    <submittedName>
        <fullName evidence="1">Uncharacterized protein</fullName>
    </submittedName>
</protein>
<name>A0ABZ3IZD3_SPOA4</name>
<dbReference type="Proteomes" id="UP000216052">
    <property type="component" value="Chromosome"/>
</dbReference>
<evidence type="ECO:0000313" key="2">
    <source>
        <dbReference type="Proteomes" id="UP000216052"/>
    </source>
</evidence>
<sequence length="245" mass="28123">MRYASDKVNLIVNEISWISEIYTMFCREYPWSSGSKSLRNLTHRNVKIRTGRKNEVTETHTVPDFSNIDQILKLYMPEDGDNLDDCSIGDDIKDIEILMKEQTSTKVIDEVEDIGEIICSYVHFLWEEEFDASKEKALSWSMPCAELIDDLKLQYGNCDGVFYDENNEIAAFDSSLSGQHAGLVIRKELLDSFLEKRNLRFVWFVNASKEIHLPDGSIGEYSDWSGLLSYENGNVTGEIYINANE</sequence>
<dbReference type="RefSeq" id="WP_373657622.1">
    <property type="nucleotide sequence ID" value="NZ_CP155571.1"/>
</dbReference>
<keyword evidence="2" id="KW-1185">Reference proteome</keyword>
<organism evidence="1 2">
    <name type="scientific">Sporomusa acidovorans (strain ATCC 49682 / DSM 3132 / Mol)</name>
    <dbReference type="NCBI Taxonomy" id="1123286"/>
    <lineage>
        <taxon>Bacteria</taxon>
        <taxon>Bacillati</taxon>
        <taxon>Bacillota</taxon>
        <taxon>Negativicutes</taxon>
        <taxon>Selenomonadales</taxon>
        <taxon>Sporomusaceae</taxon>
        <taxon>Sporomusa</taxon>
    </lineage>
</organism>
<reference evidence="1" key="1">
    <citation type="submission" date="2024-05" db="EMBL/GenBank/DDBJ databases">
        <title>Isolation and characterization of Sporomusa carbonis sp. nov., a carboxydotrophic hydrogenogen in the genus of Sporomusa isolated from a charcoal burning pile.</title>
        <authorList>
            <person name="Boeer T."/>
            <person name="Rosenbaum F."/>
            <person name="Eysell L."/>
            <person name="Mueller V."/>
            <person name="Daniel R."/>
            <person name="Poehlein A."/>
        </authorList>
    </citation>
    <scope>NUCLEOTIDE SEQUENCE [LARGE SCALE GENOMIC DNA]</scope>
    <source>
        <strain evidence="1">DSM 3132</strain>
    </source>
</reference>
<accession>A0ABZ3IZD3</accession>
<dbReference type="EMBL" id="CP155571">
    <property type="protein sequence ID" value="XFO71454.1"/>
    <property type="molecule type" value="Genomic_DNA"/>
</dbReference>
<evidence type="ECO:0000313" key="1">
    <source>
        <dbReference type="EMBL" id="XFO71454.1"/>
    </source>
</evidence>
<proteinExistence type="predicted"/>
<gene>
    <name evidence="1" type="ORF">SPACI_014690</name>
</gene>